<reference evidence="1" key="1">
    <citation type="journal article" date="2014" name="Front. Microbiol.">
        <title>High frequency of phylogenetically diverse reductive dehalogenase-homologous genes in deep subseafloor sedimentary metagenomes.</title>
        <authorList>
            <person name="Kawai M."/>
            <person name="Futagami T."/>
            <person name="Toyoda A."/>
            <person name="Takaki Y."/>
            <person name="Nishi S."/>
            <person name="Hori S."/>
            <person name="Arai W."/>
            <person name="Tsubouchi T."/>
            <person name="Morono Y."/>
            <person name="Uchiyama I."/>
            <person name="Ito T."/>
            <person name="Fujiyama A."/>
            <person name="Inagaki F."/>
            <person name="Takami H."/>
        </authorList>
    </citation>
    <scope>NUCLEOTIDE SEQUENCE</scope>
    <source>
        <strain evidence="1">Expedition CK06-06</strain>
    </source>
</reference>
<comment type="caution">
    <text evidence="1">The sequence shown here is derived from an EMBL/GenBank/DDBJ whole genome shotgun (WGS) entry which is preliminary data.</text>
</comment>
<dbReference type="EMBL" id="BART01001785">
    <property type="protein sequence ID" value="GAG73229.1"/>
    <property type="molecule type" value="Genomic_DNA"/>
</dbReference>
<organism evidence="1">
    <name type="scientific">marine sediment metagenome</name>
    <dbReference type="NCBI Taxonomy" id="412755"/>
    <lineage>
        <taxon>unclassified sequences</taxon>
        <taxon>metagenomes</taxon>
        <taxon>ecological metagenomes</taxon>
    </lineage>
</organism>
<feature type="non-terminal residue" evidence="1">
    <location>
        <position position="184"/>
    </location>
</feature>
<protein>
    <submittedName>
        <fullName evidence="1">Uncharacterized protein</fullName>
    </submittedName>
</protein>
<proteinExistence type="predicted"/>
<dbReference type="AlphaFoldDB" id="X0ZUV5"/>
<gene>
    <name evidence="1" type="ORF">S01H4_05972</name>
</gene>
<accession>X0ZUV5</accession>
<evidence type="ECO:0000313" key="1">
    <source>
        <dbReference type="EMBL" id="GAG73229.1"/>
    </source>
</evidence>
<sequence>MTDKELVKAKELLEDAEEKTKFIATNTKDEIWLSAIGANTNISQVLALLEKQPCKTCGGSGQVGEEESYYGRSIGYKSCPDCQQSSRKVDCAATRIGDICPFLKQPPPTVQAETKQPCEIDSDCVHDDLYPSMELQLKMARYGHFLMHGDWECLKCHKWIKIECEDERMGEEGTKSKDGKYEYR</sequence>
<name>X0ZUV5_9ZZZZ</name>